<accession>A0AAC8TFA9</accession>
<evidence type="ECO:0000313" key="5">
    <source>
        <dbReference type="EMBL" id="AKJ03690.1"/>
    </source>
</evidence>
<evidence type="ECO:0000256" key="2">
    <source>
        <dbReference type="ARBA" id="ARBA00023002"/>
    </source>
</evidence>
<dbReference type="Pfam" id="PF02738">
    <property type="entry name" value="MoCoBD_1"/>
    <property type="match status" value="1"/>
</dbReference>
<reference evidence="5 7" key="1">
    <citation type="submission" date="2015-05" db="EMBL/GenBank/DDBJ databases">
        <title>Genome assembly of Archangium gephyra DSM 2261.</title>
        <authorList>
            <person name="Sharma G."/>
            <person name="Subramanian S."/>
        </authorList>
    </citation>
    <scope>NUCLEOTIDE SEQUENCE [LARGE SCALE GENOMIC DNA]</scope>
    <source>
        <strain evidence="5 7">DSM 2261</strain>
    </source>
</reference>
<dbReference type="SUPFAM" id="SSF54665">
    <property type="entry name" value="CO dehydrogenase molybdoprotein N-domain-like"/>
    <property type="match status" value="1"/>
</dbReference>
<dbReference type="GO" id="GO:0016491">
    <property type="term" value="F:oxidoreductase activity"/>
    <property type="evidence" value="ECO:0007669"/>
    <property type="project" value="UniProtKB-KW"/>
</dbReference>
<gene>
    <name evidence="5" type="ORF">AA314_05316</name>
    <name evidence="6" type="ORF">ATI61_11959</name>
</gene>
<feature type="region of interest" description="Disordered" evidence="3">
    <location>
        <begin position="1"/>
        <end position="76"/>
    </location>
</feature>
<dbReference type="InterPro" id="IPR000674">
    <property type="entry name" value="Ald_Oxase/Xan_DH_a/b"/>
</dbReference>
<dbReference type="Proteomes" id="UP000035579">
    <property type="component" value="Chromosome"/>
</dbReference>
<name>A0AAC8TFA9_9BACT</name>
<evidence type="ECO:0000313" key="7">
    <source>
        <dbReference type="Proteomes" id="UP000035579"/>
    </source>
</evidence>
<dbReference type="PANTHER" id="PTHR11908:SF132">
    <property type="entry name" value="ALDEHYDE OXIDASE 1-RELATED"/>
    <property type="match status" value="1"/>
</dbReference>
<dbReference type="GO" id="GO:0005506">
    <property type="term" value="F:iron ion binding"/>
    <property type="evidence" value="ECO:0007669"/>
    <property type="project" value="InterPro"/>
</dbReference>
<evidence type="ECO:0000256" key="3">
    <source>
        <dbReference type="SAM" id="MobiDB-lite"/>
    </source>
</evidence>
<dbReference type="EMBL" id="QUMU01000019">
    <property type="protein sequence ID" value="REG22529.1"/>
    <property type="molecule type" value="Genomic_DNA"/>
</dbReference>
<evidence type="ECO:0000256" key="1">
    <source>
        <dbReference type="ARBA" id="ARBA00022505"/>
    </source>
</evidence>
<dbReference type="InterPro" id="IPR046867">
    <property type="entry name" value="AldOxase/xan_DH_MoCoBD2"/>
</dbReference>
<dbReference type="RefSeq" id="WP_082175358.1">
    <property type="nucleotide sequence ID" value="NZ_CP011509.1"/>
</dbReference>
<dbReference type="InterPro" id="IPR036856">
    <property type="entry name" value="Ald_Oxase/Xan_DH_a/b_sf"/>
</dbReference>
<feature type="domain" description="Aldehyde oxidase/xanthine dehydrogenase a/b hammerhead" evidence="4">
    <location>
        <begin position="91"/>
        <end position="196"/>
    </location>
</feature>
<sequence length="827" mass="88083">MQDVKDTTDPRASNKPGGGQPQQQAGGPPQPPQPNPGPSRQQALPYGIVGADLKEVTRRVPADEPPPLPENSKLKSIGKPVSRLDGIEKVTGKARYTFDVQLPGMLWAKWVASPLPHARIKSIDTSAAERYPGVRAIHVQERILSSAQLRDPKAEQGNRYPTIRYAGQPIAAVAADSPRAAEAAAKLIKVEYEPLPHVSELEAAMKENAPRVFPGPTEQPTTAGGGGAPPGLPQKGNVRGPDNKPRGVGPRGDVAKGLSESDVVIEAEYRTQVQTHVPMEPHGIVADWKEDGLTLYASTQFVSSVREDAAEMFDLPKSKVRVISDFTGGGFGAKYGIGNYGLLAIHLSRKAGAPVRMILDRREEHVSGGNRPNSIQRLKLGAKRDGSLMALQVQAHGSGGVAGGAGVGFCHSTLYACPNVTVEQYDVFTNAGPCAAFRAPGQVQGIFALEQTIDELAEKIGMDPLALRGKIDTSDTDDCVARAHERKIGAEKAGWNKRRPAGADKGPIKRGIGFAQSQWVYLVQPSSACEVRVSGDGSVEAFSSTQDIGTGTRTILAQVVAEEFGLRAQDIGSHIGDSRYPMGPASGGSRVTSSLTPAARNAAYRCARELASRLAPVFKANAEDIVFADGKVMVKGKSSSAMPFREAVKKAGFEEISHRAERREDYEGYVFSTPDMALSRHGIGGVQFAEVAVDTETGIVKVERVVAVHDCGRPINPKLTESQIYGGVIQGVSYALYEERHLDPASGQQLNANVDQYKIVGSREVPKIEVILLEQLGAQSSTDARGVAEPANVATAAAVANAFYNATGKRIRTLPMTPANVLAALRT</sequence>
<proteinExistence type="predicted"/>
<dbReference type="Gene3D" id="3.30.365.10">
    <property type="entry name" value="Aldehyde oxidase/xanthine dehydrogenase, molybdopterin binding domain"/>
    <property type="match status" value="4"/>
</dbReference>
<dbReference type="PANTHER" id="PTHR11908">
    <property type="entry name" value="XANTHINE DEHYDROGENASE"/>
    <property type="match status" value="1"/>
</dbReference>
<dbReference type="KEGG" id="age:AA314_05316"/>
<evidence type="ECO:0000313" key="6">
    <source>
        <dbReference type="EMBL" id="REG22529.1"/>
    </source>
</evidence>
<dbReference type="AlphaFoldDB" id="A0AAC8TFA9"/>
<dbReference type="EMBL" id="CP011509">
    <property type="protein sequence ID" value="AKJ03690.1"/>
    <property type="molecule type" value="Genomic_DNA"/>
</dbReference>
<dbReference type="InterPro" id="IPR016208">
    <property type="entry name" value="Ald_Oxase/xanthine_DH-like"/>
</dbReference>
<feature type="compositionally biased region" description="Basic and acidic residues" evidence="3">
    <location>
        <begin position="52"/>
        <end position="62"/>
    </location>
</feature>
<feature type="region of interest" description="Disordered" evidence="3">
    <location>
        <begin position="210"/>
        <end position="255"/>
    </location>
</feature>
<dbReference type="Pfam" id="PF01315">
    <property type="entry name" value="Ald_Xan_dh_C"/>
    <property type="match status" value="1"/>
</dbReference>
<dbReference type="Pfam" id="PF20256">
    <property type="entry name" value="MoCoBD_2"/>
    <property type="match status" value="1"/>
</dbReference>
<dbReference type="InterPro" id="IPR037165">
    <property type="entry name" value="AldOxase/xan_DH_Mopterin-bd_sf"/>
</dbReference>
<reference evidence="6 8" key="2">
    <citation type="submission" date="2018-08" db="EMBL/GenBank/DDBJ databases">
        <title>Genomic Encyclopedia of Archaeal and Bacterial Type Strains, Phase II (KMG-II): from individual species to whole genera.</title>
        <authorList>
            <person name="Goeker M."/>
        </authorList>
    </citation>
    <scope>NUCLEOTIDE SEQUENCE [LARGE SCALE GENOMIC DNA]</scope>
    <source>
        <strain evidence="6 8">DSM 2261</strain>
    </source>
</reference>
<evidence type="ECO:0000313" key="8">
    <source>
        <dbReference type="Proteomes" id="UP000256345"/>
    </source>
</evidence>
<dbReference type="InterPro" id="IPR008274">
    <property type="entry name" value="AldOxase/xan_DH_MoCoBD1"/>
</dbReference>
<dbReference type="Proteomes" id="UP000256345">
    <property type="component" value="Unassembled WGS sequence"/>
</dbReference>
<evidence type="ECO:0000259" key="4">
    <source>
        <dbReference type="SMART" id="SM01008"/>
    </source>
</evidence>
<dbReference type="SUPFAM" id="SSF56003">
    <property type="entry name" value="Molybdenum cofactor-binding domain"/>
    <property type="match status" value="1"/>
</dbReference>
<dbReference type="SMART" id="SM01008">
    <property type="entry name" value="Ald_Xan_dh_C"/>
    <property type="match status" value="1"/>
</dbReference>
<keyword evidence="2" id="KW-0560">Oxidoreductase</keyword>
<organism evidence="5 7">
    <name type="scientific">Archangium gephyra</name>
    <dbReference type="NCBI Taxonomy" id="48"/>
    <lineage>
        <taxon>Bacteria</taxon>
        <taxon>Pseudomonadati</taxon>
        <taxon>Myxococcota</taxon>
        <taxon>Myxococcia</taxon>
        <taxon>Myxococcales</taxon>
        <taxon>Cystobacterineae</taxon>
        <taxon>Archangiaceae</taxon>
        <taxon>Archangium</taxon>
    </lineage>
</organism>
<keyword evidence="8" id="KW-1185">Reference proteome</keyword>
<keyword evidence="1" id="KW-0500">Molybdenum</keyword>
<feature type="compositionally biased region" description="Pro residues" evidence="3">
    <location>
        <begin position="28"/>
        <end position="37"/>
    </location>
</feature>
<dbReference type="Gene3D" id="3.90.1170.50">
    <property type="entry name" value="Aldehyde oxidase/xanthine dehydrogenase, a/b hammerhead"/>
    <property type="match status" value="1"/>
</dbReference>
<protein>
    <submittedName>
        <fullName evidence="5">Periplasmic aromatic aldehyde oxidoreductase, molybdenum binding subunit YagR</fullName>
    </submittedName>
    <submittedName>
        <fullName evidence="6">Xanthine dehydrogenase YagR molybdenum-binding subunit</fullName>
    </submittedName>
</protein>